<feature type="signal peptide" evidence="2">
    <location>
        <begin position="1"/>
        <end position="17"/>
    </location>
</feature>
<name>A0A3D8RGX8_9HELO</name>
<evidence type="ECO:0000313" key="3">
    <source>
        <dbReference type="EMBL" id="RDW73216.1"/>
    </source>
</evidence>
<feature type="region of interest" description="Disordered" evidence="1">
    <location>
        <begin position="122"/>
        <end position="153"/>
    </location>
</feature>
<sequence>MCLLRACLAFIFRPAAPFQSQIKHEETPPVPTDTSVTHSGTPAMAPIAGEDDNQLTAEMEPQIQHREQTLSHAEYAAQPATFPELCACKAGEGCGLCIRAKVSMKAAVHVLHWGRVPGFLSSRRKKRDAGSGSASGNSRRETTRTGNHRDGEATMDFAWRVPAREPLWVWNSDASAMDY</sequence>
<accession>A0A3D8RGX8</accession>
<protein>
    <recommendedName>
        <fullName evidence="5">Copper-fist domain-containing protein</fullName>
    </recommendedName>
</protein>
<feature type="compositionally biased region" description="Basic and acidic residues" evidence="1">
    <location>
        <begin position="138"/>
        <end position="152"/>
    </location>
</feature>
<dbReference type="EMBL" id="PDLM01000007">
    <property type="protein sequence ID" value="RDW73216.1"/>
    <property type="molecule type" value="Genomic_DNA"/>
</dbReference>
<dbReference type="Proteomes" id="UP000256645">
    <property type="component" value="Unassembled WGS sequence"/>
</dbReference>
<evidence type="ECO:0008006" key="5">
    <source>
        <dbReference type="Google" id="ProtNLM"/>
    </source>
</evidence>
<organism evidence="3 4">
    <name type="scientific">Coleophoma cylindrospora</name>
    <dbReference type="NCBI Taxonomy" id="1849047"/>
    <lineage>
        <taxon>Eukaryota</taxon>
        <taxon>Fungi</taxon>
        <taxon>Dikarya</taxon>
        <taxon>Ascomycota</taxon>
        <taxon>Pezizomycotina</taxon>
        <taxon>Leotiomycetes</taxon>
        <taxon>Helotiales</taxon>
        <taxon>Dermateaceae</taxon>
        <taxon>Coleophoma</taxon>
    </lineage>
</organism>
<evidence type="ECO:0000256" key="2">
    <source>
        <dbReference type="SAM" id="SignalP"/>
    </source>
</evidence>
<reference evidence="3 4" key="1">
    <citation type="journal article" date="2018" name="IMA Fungus">
        <title>IMA Genome-F 9: Draft genome sequence of Annulohypoxylon stygium, Aspergillus mulundensis, Berkeleyomyces basicola (syn. Thielaviopsis basicola), Ceratocystis smalleyi, two Cercospora beticola strains, Coleophoma cylindrospora, Fusarium fracticaudum, Phialophora cf. hyalina, and Morchella septimelata.</title>
        <authorList>
            <person name="Wingfield B.D."/>
            <person name="Bills G.F."/>
            <person name="Dong Y."/>
            <person name="Huang W."/>
            <person name="Nel W.J."/>
            <person name="Swalarsk-Parry B.S."/>
            <person name="Vaghefi N."/>
            <person name="Wilken P.M."/>
            <person name="An Z."/>
            <person name="de Beer Z.W."/>
            <person name="De Vos L."/>
            <person name="Chen L."/>
            <person name="Duong T.A."/>
            <person name="Gao Y."/>
            <person name="Hammerbacher A."/>
            <person name="Kikkert J.R."/>
            <person name="Li Y."/>
            <person name="Li H."/>
            <person name="Li K."/>
            <person name="Li Q."/>
            <person name="Liu X."/>
            <person name="Ma X."/>
            <person name="Naidoo K."/>
            <person name="Pethybridge S.J."/>
            <person name="Sun J."/>
            <person name="Steenkamp E.T."/>
            <person name="van der Nest M.A."/>
            <person name="van Wyk S."/>
            <person name="Wingfield M.J."/>
            <person name="Xiong C."/>
            <person name="Yue Q."/>
            <person name="Zhang X."/>
        </authorList>
    </citation>
    <scope>NUCLEOTIDE SEQUENCE [LARGE SCALE GENOMIC DNA]</scope>
    <source>
        <strain evidence="3 4">BP6252</strain>
    </source>
</reference>
<evidence type="ECO:0000313" key="4">
    <source>
        <dbReference type="Proteomes" id="UP000256645"/>
    </source>
</evidence>
<dbReference type="AlphaFoldDB" id="A0A3D8RGX8"/>
<keyword evidence="2" id="KW-0732">Signal</keyword>
<evidence type="ECO:0000256" key="1">
    <source>
        <dbReference type="SAM" id="MobiDB-lite"/>
    </source>
</evidence>
<dbReference type="OrthoDB" id="10320157at2759"/>
<keyword evidence="4" id="KW-1185">Reference proteome</keyword>
<comment type="caution">
    <text evidence="3">The sequence shown here is derived from an EMBL/GenBank/DDBJ whole genome shotgun (WGS) entry which is preliminary data.</text>
</comment>
<proteinExistence type="predicted"/>
<gene>
    <name evidence="3" type="ORF">BP6252_07123</name>
</gene>
<feature type="chain" id="PRO_5017822434" description="Copper-fist domain-containing protein" evidence="2">
    <location>
        <begin position="18"/>
        <end position="179"/>
    </location>
</feature>